<dbReference type="InterPro" id="IPR023162">
    <property type="entry name" value="Apc36109-like_dom_sf"/>
</dbReference>
<dbReference type="EMBL" id="BASE01000012">
    <property type="protein sequence ID" value="GAM12370.1"/>
    <property type="molecule type" value="Genomic_DNA"/>
</dbReference>
<evidence type="ECO:0000313" key="2">
    <source>
        <dbReference type="Proteomes" id="UP000031014"/>
    </source>
</evidence>
<name>A0A0A8WXI0_MESS1</name>
<dbReference type="Pfam" id="PF08958">
    <property type="entry name" value="DUF1871"/>
    <property type="match status" value="1"/>
</dbReference>
<accession>A0A0A8WXI0</accession>
<sequence>MNEFSIVKEVIDAWDPFNLLAIHCPDDEYDEEIKDIVEILPKVNSAGELAIEINKIMYKAFEEDFKKSMDCLKIGERMLILFN</sequence>
<reference evidence="1 2" key="1">
    <citation type="submission" date="2013-06" db="EMBL/GenBank/DDBJ databases">
        <title>Whole genome shotgun sequence of Bacillus selenatarsenatis SF-1.</title>
        <authorList>
            <person name="Kuroda M."/>
            <person name="Sei K."/>
            <person name="Yamashita M."/>
            <person name="Ike M."/>
        </authorList>
    </citation>
    <scope>NUCLEOTIDE SEQUENCE [LARGE SCALE GENOMIC DNA]</scope>
    <source>
        <strain evidence="1 2">SF-1</strain>
    </source>
</reference>
<dbReference type="AlphaFoldDB" id="A0A0A8WXI0"/>
<dbReference type="OrthoDB" id="2665787at2"/>
<organism evidence="1 2">
    <name type="scientific">Mesobacillus selenatarsenatis (strain DSM 18680 / JCM 14380 / FERM P-15431 / SF-1)</name>
    <dbReference type="NCBI Taxonomy" id="1321606"/>
    <lineage>
        <taxon>Bacteria</taxon>
        <taxon>Bacillati</taxon>
        <taxon>Bacillota</taxon>
        <taxon>Bacilli</taxon>
        <taxon>Bacillales</taxon>
        <taxon>Bacillaceae</taxon>
        <taxon>Mesobacillus</taxon>
    </lineage>
</organism>
<protein>
    <recommendedName>
        <fullName evidence="3">DUF1871 domain-containing protein</fullName>
    </recommendedName>
</protein>
<evidence type="ECO:0008006" key="3">
    <source>
        <dbReference type="Google" id="ProtNLM"/>
    </source>
</evidence>
<dbReference type="InterPro" id="IPR015053">
    <property type="entry name" value="DUF1871"/>
</dbReference>
<dbReference type="Gene3D" id="1.10.340.20">
    <property type="entry name" value="Apc36109-like domain"/>
    <property type="match status" value="1"/>
</dbReference>
<gene>
    <name evidence="1" type="ORF">SAMD00020551_0503</name>
</gene>
<dbReference type="SUPFAM" id="SSF116922">
    <property type="entry name" value="YugE-like"/>
    <property type="match status" value="1"/>
</dbReference>
<proteinExistence type="predicted"/>
<dbReference type="STRING" id="1321606.SAMD00020551_0503"/>
<dbReference type="RefSeq" id="WP_041964326.1">
    <property type="nucleotide sequence ID" value="NZ_BASE01000012.1"/>
</dbReference>
<comment type="caution">
    <text evidence="1">The sequence shown here is derived from an EMBL/GenBank/DDBJ whole genome shotgun (WGS) entry which is preliminary data.</text>
</comment>
<evidence type="ECO:0000313" key="1">
    <source>
        <dbReference type="EMBL" id="GAM12370.1"/>
    </source>
</evidence>
<keyword evidence="2" id="KW-1185">Reference proteome</keyword>
<dbReference type="Proteomes" id="UP000031014">
    <property type="component" value="Unassembled WGS sequence"/>
</dbReference>